<comment type="caution">
    <text evidence="1">The sequence shown here is derived from an EMBL/GenBank/DDBJ whole genome shotgun (WGS) entry which is preliminary data.</text>
</comment>
<reference evidence="1" key="1">
    <citation type="submission" date="2019-04" db="EMBL/GenBank/DDBJ databases">
        <title>Microbes associate with the intestines of laboratory mice.</title>
        <authorList>
            <person name="Navarre W."/>
            <person name="Wong E."/>
            <person name="Huang K."/>
            <person name="Tropini C."/>
            <person name="Ng K."/>
            <person name="Yu B."/>
        </authorList>
    </citation>
    <scope>NUCLEOTIDE SEQUENCE</scope>
    <source>
        <strain evidence="1">NM01_1-7b</strain>
    </source>
</reference>
<proteinExistence type="predicted"/>
<sequence>MTRKINTIIFDLDGTLLNTLTDLTNSVNYAMACYGFPTHSEDSVRQMVGNGVAVLIERAIPEGRNFPQYEECLKDFQDHYALHKKDCTKPFPGVMEFLKNAADKGYKLAVVSNKFDRAVKGLCEDFFDPYIAAAIGESPEVAKKPAPDTVFAAMKELCSQPESCVYVGDSDVDLATAKNAGIPCISVSWGFRDREFLLQNGAKQIADTVDDIWKILADMQR</sequence>
<name>A0AC61RYM3_9FIRM</name>
<keyword evidence="2" id="KW-1185">Reference proteome</keyword>
<gene>
    <name evidence="1" type="ORF">E5329_05805</name>
</gene>
<evidence type="ECO:0000313" key="2">
    <source>
        <dbReference type="Proteomes" id="UP000304953"/>
    </source>
</evidence>
<evidence type="ECO:0000313" key="1">
    <source>
        <dbReference type="EMBL" id="TGY97187.1"/>
    </source>
</evidence>
<keyword evidence="1" id="KW-0378">Hydrolase</keyword>
<dbReference type="Proteomes" id="UP000304953">
    <property type="component" value="Unassembled WGS sequence"/>
</dbReference>
<protein>
    <submittedName>
        <fullName evidence="1">HAD family hydrolase</fullName>
    </submittedName>
</protein>
<accession>A0AC61RYM3</accession>
<organism evidence="1 2">
    <name type="scientific">Petralouisia muris</name>
    <dbReference type="NCBI Taxonomy" id="3032872"/>
    <lineage>
        <taxon>Bacteria</taxon>
        <taxon>Bacillati</taxon>
        <taxon>Bacillota</taxon>
        <taxon>Clostridia</taxon>
        <taxon>Lachnospirales</taxon>
        <taxon>Lachnospiraceae</taxon>
        <taxon>Petralouisia</taxon>
    </lineage>
</organism>
<dbReference type="EMBL" id="SRYA01000009">
    <property type="protein sequence ID" value="TGY97187.1"/>
    <property type="molecule type" value="Genomic_DNA"/>
</dbReference>